<sequence length="74" mass="8087">MDDIYIERLVLNIPGLSTENAKELAKQVGDGLAQTKPHAGDFGDLTVELNEQATSRNLPRLADEIVNSLLRQIG</sequence>
<dbReference type="KEGG" id="orp:MOP44_14260"/>
<organism evidence="1 2">
    <name type="scientific">Occallatibacter riparius</name>
    <dbReference type="NCBI Taxonomy" id="1002689"/>
    <lineage>
        <taxon>Bacteria</taxon>
        <taxon>Pseudomonadati</taxon>
        <taxon>Acidobacteriota</taxon>
        <taxon>Terriglobia</taxon>
        <taxon>Terriglobales</taxon>
        <taxon>Acidobacteriaceae</taxon>
        <taxon>Occallatibacter</taxon>
    </lineage>
</organism>
<gene>
    <name evidence="1" type="ORF">MOP44_14260</name>
</gene>
<reference evidence="1" key="1">
    <citation type="submission" date="2021-04" db="EMBL/GenBank/DDBJ databases">
        <title>Phylogenetic analysis of Acidobacteriaceae.</title>
        <authorList>
            <person name="Qiu L."/>
            <person name="Zhang Q."/>
        </authorList>
    </citation>
    <scope>NUCLEOTIDE SEQUENCE</scope>
    <source>
        <strain evidence="1">DSM 25168</strain>
    </source>
</reference>
<evidence type="ECO:0000313" key="2">
    <source>
        <dbReference type="Proteomes" id="UP001059380"/>
    </source>
</evidence>
<name>A0A9J7BKF3_9BACT</name>
<dbReference type="Proteomes" id="UP001059380">
    <property type="component" value="Chromosome"/>
</dbReference>
<dbReference type="EMBL" id="CP093313">
    <property type="protein sequence ID" value="UWZ81749.1"/>
    <property type="molecule type" value="Genomic_DNA"/>
</dbReference>
<proteinExistence type="predicted"/>
<dbReference type="RefSeq" id="WP_260790628.1">
    <property type="nucleotide sequence ID" value="NZ_CP093313.1"/>
</dbReference>
<keyword evidence="2" id="KW-1185">Reference proteome</keyword>
<protein>
    <submittedName>
        <fullName evidence="1">Uncharacterized protein</fullName>
    </submittedName>
</protein>
<accession>A0A9J7BKF3</accession>
<evidence type="ECO:0000313" key="1">
    <source>
        <dbReference type="EMBL" id="UWZ81749.1"/>
    </source>
</evidence>
<dbReference type="AlphaFoldDB" id="A0A9J7BKF3"/>